<keyword evidence="3" id="KW-1185">Reference proteome</keyword>
<feature type="region of interest" description="Disordered" evidence="1">
    <location>
        <begin position="255"/>
        <end position="852"/>
    </location>
</feature>
<evidence type="ECO:0008006" key="4">
    <source>
        <dbReference type="Google" id="ProtNLM"/>
    </source>
</evidence>
<feature type="compositionally biased region" description="Polar residues" evidence="1">
    <location>
        <begin position="1"/>
        <end position="11"/>
    </location>
</feature>
<accession>A0ABR4ITX3</accession>
<evidence type="ECO:0000256" key="1">
    <source>
        <dbReference type="SAM" id="MobiDB-lite"/>
    </source>
</evidence>
<evidence type="ECO:0000313" key="2">
    <source>
        <dbReference type="EMBL" id="KAL2831211.1"/>
    </source>
</evidence>
<dbReference type="EMBL" id="JBFXLS010000010">
    <property type="protein sequence ID" value="KAL2831211.1"/>
    <property type="molecule type" value="Genomic_DNA"/>
</dbReference>
<feature type="compositionally biased region" description="Basic residues" evidence="1">
    <location>
        <begin position="259"/>
        <end position="280"/>
    </location>
</feature>
<proteinExistence type="predicted"/>
<feature type="region of interest" description="Disordered" evidence="1">
    <location>
        <begin position="1"/>
        <end position="71"/>
    </location>
</feature>
<feature type="compositionally biased region" description="Polar residues" evidence="1">
    <location>
        <begin position="525"/>
        <end position="535"/>
    </location>
</feature>
<feature type="compositionally biased region" description="Low complexity" evidence="1">
    <location>
        <begin position="792"/>
        <end position="804"/>
    </location>
</feature>
<feature type="compositionally biased region" description="Polar residues" evidence="1">
    <location>
        <begin position="415"/>
        <end position="435"/>
    </location>
</feature>
<dbReference type="Proteomes" id="UP001610335">
    <property type="component" value="Unassembled WGS sequence"/>
</dbReference>
<reference evidence="2 3" key="1">
    <citation type="submission" date="2024-07" db="EMBL/GenBank/DDBJ databases">
        <title>Section-level genome sequencing and comparative genomics of Aspergillus sections Usti and Cavernicolus.</title>
        <authorList>
            <consortium name="Lawrence Berkeley National Laboratory"/>
            <person name="Nybo J.L."/>
            <person name="Vesth T.C."/>
            <person name="Theobald S."/>
            <person name="Frisvad J.C."/>
            <person name="Larsen T.O."/>
            <person name="Kjaerboelling I."/>
            <person name="Rothschild-Mancinelli K."/>
            <person name="Lyhne E.K."/>
            <person name="Kogle M.E."/>
            <person name="Barry K."/>
            <person name="Clum A."/>
            <person name="Na H."/>
            <person name="Ledsgaard L."/>
            <person name="Lin J."/>
            <person name="Lipzen A."/>
            <person name="Kuo A."/>
            <person name="Riley R."/>
            <person name="Mondo S."/>
            <person name="LaButti K."/>
            <person name="Haridas S."/>
            <person name="Pangalinan J."/>
            <person name="Salamov A.A."/>
            <person name="Simmons B.A."/>
            <person name="Magnuson J.K."/>
            <person name="Chen J."/>
            <person name="Drula E."/>
            <person name="Henrissat B."/>
            <person name="Wiebenga A."/>
            <person name="Lubbers R.J."/>
            <person name="Gomes A.C."/>
            <person name="Makela M.R."/>
            <person name="Stajich J."/>
            <person name="Grigoriev I.V."/>
            <person name="Mortensen U.H."/>
            <person name="De vries R.P."/>
            <person name="Baker S.E."/>
            <person name="Andersen M.R."/>
        </authorList>
    </citation>
    <scope>NUCLEOTIDE SEQUENCE [LARGE SCALE GENOMIC DNA]</scope>
    <source>
        <strain evidence="2 3">CBS 600.67</strain>
    </source>
</reference>
<sequence>MPPTFRSSRSGRQFGDGVNRTRTGQIDHDLFEGLPVRRWTRQVQTVSQEPKTEGSESEVPGQPGNQFMPDHPMPRDSHLLSPMSRALLRAARAGCIYIRQASNDFEDEDKEATDPEEQQTTTQNTERNFAMRKWTTVPKHMEVPEVEFLAKRRPGLPSLYGATAGTVEGAIGSVPMRKTRFKKVDPMTGNILIYAAWVPEGHKIEGEVAHDAQLIPENSQVTVTPQAPAPGTVIEGVGVVNAQGVVVAEAGSAAVLTPPRRRPPPPKRKAKGLKGRRKKVMFAPGDGADASLVHGAGVGAGNNATNYGKETDSSRMSVDQTTQDDEDDDGEEGEESDEGDGDESGFDAKTPETPGPQPSTEPEPEPTPGETVSSTPQEVMTNIRTEPQAPQVPEPSFAAESLEASARSVVPPTPEKSQPAATDIESSGPINSPSEVTAAAPAIKEDIQMTDAVPTDPLCSPPVRVSDIQEQASPEVAQPAIIEKAPSLPQKTQQSPTPEPTHVAAETTQEPAREQPAEPMDITMAESNVPASEPTQVEPADIEILTEAPQLPLQASPSEGESVSQQTNQQPSGSGFDLLDNLEASLDNIPKETSSDEQKETKLDQSPEVSVTQETAPESEPEVPVHWQPSTQAPVATNPDLTTEAIEPTPTESASPVQQALAPEIELAPARQAEAAIEQPVPPPTEPQELEKGAEVTTHFEAPPSTEPAAEHPQTTTEQPKEKPDNPSQGSVSEQSPSESSAPFQPIAKPPAAEEVPVHFSSSGPEAERQLETATESKATGGQKRELKAEPETAATAEPTAEPPVAQDPSQDVPFSFSYVEPEAKRSAEENRAREQETASNGPSSNGEPQNQ</sequence>
<feature type="compositionally biased region" description="Polar residues" evidence="1">
    <location>
        <begin position="553"/>
        <end position="573"/>
    </location>
</feature>
<feature type="compositionally biased region" description="Polar residues" evidence="1">
    <location>
        <begin position="607"/>
        <end position="616"/>
    </location>
</feature>
<feature type="compositionally biased region" description="Polar residues" evidence="1">
    <location>
        <begin position="838"/>
        <end position="852"/>
    </location>
</feature>
<feature type="compositionally biased region" description="Basic and acidic residues" evidence="1">
    <location>
        <begin position="589"/>
        <end position="605"/>
    </location>
</feature>
<comment type="caution">
    <text evidence="2">The sequence shown here is derived from an EMBL/GenBank/DDBJ whole genome shotgun (WGS) entry which is preliminary data.</text>
</comment>
<feature type="compositionally biased region" description="Basic and acidic residues" evidence="1">
    <location>
        <begin position="822"/>
        <end position="837"/>
    </location>
</feature>
<gene>
    <name evidence="2" type="ORF">BDW59DRAFT_140681</name>
</gene>
<feature type="compositionally biased region" description="Pro residues" evidence="1">
    <location>
        <begin position="353"/>
        <end position="367"/>
    </location>
</feature>
<feature type="compositionally biased region" description="Low complexity" evidence="1">
    <location>
        <begin position="727"/>
        <end position="741"/>
    </location>
</feature>
<name>A0ABR4ITX3_9EURO</name>
<feature type="compositionally biased region" description="Polar residues" evidence="1">
    <location>
        <begin position="628"/>
        <end position="641"/>
    </location>
</feature>
<organism evidence="2 3">
    <name type="scientific">Aspergillus cavernicola</name>
    <dbReference type="NCBI Taxonomy" id="176166"/>
    <lineage>
        <taxon>Eukaryota</taxon>
        <taxon>Fungi</taxon>
        <taxon>Dikarya</taxon>
        <taxon>Ascomycota</taxon>
        <taxon>Pezizomycotina</taxon>
        <taxon>Eurotiomycetes</taxon>
        <taxon>Eurotiomycetidae</taxon>
        <taxon>Eurotiales</taxon>
        <taxon>Aspergillaceae</taxon>
        <taxon>Aspergillus</taxon>
        <taxon>Aspergillus subgen. Nidulantes</taxon>
    </lineage>
</organism>
<protein>
    <recommendedName>
        <fullName evidence="4">LYR family protein</fullName>
    </recommendedName>
</protein>
<feature type="compositionally biased region" description="Acidic residues" evidence="1">
    <location>
        <begin position="322"/>
        <end position="345"/>
    </location>
</feature>
<evidence type="ECO:0000313" key="3">
    <source>
        <dbReference type="Proteomes" id="UP001610335"/>
    </source>
</evidence>